<keyword evidence="6" id="KW-1185">Reference proteome</keyword>
<evidence type="ECO:0000313" key="6">
    <source>
        <dbReference type="Proteomes" id="UP000001554"/>
    </source>
</evidence>
<keyword evidence="3" id="KW-0235">DNA replication</keyword>
<dbReference type="InterPro" id="IPR041913">
    <property type="entry name" value="POLD3_sf"/>
</dbReference>
<reference evidence="6" key="1">
    <citation type="journal article" date="2020" name="Nat. Ecol. Evol.">
        <title>Deeply conserved synteny resolves early events in vertebrate evolution.</title>
        <authorList>
            <person name="Simakov O."/>
            <person name="Marletaz F."/>
            <person name="Yue J.X."/>
            <person name="O'Connell B."/>
            <person name="Jenkins J."/>
            <person name="Brandt A."/>
            <person name="Calef R."/>
            <person name="Tung C.H."/>
            <person name="Huang T.K."/>
            <person name="Schmutz J."/>
            <person name="Satoh N."/>
            <person name="Yu J.K."/>
            <person name="Putnam N.H."/>
            <person name="Green R.E."/>
            <person name="Rokhsar D.S."/>
        </authorList>
    </citation>
    <scope>NUCLEOTIDE SEQUENCE [LARGE SCALE GENOMIC DNA]</scope>
    <source>
        <strain evidence="6">S238N-H82</strain>
    </source>
</reference>
<feature type="region of interest" description="Disordered" evidence="5">
    <location>
        <begin position="187"/>
        <end position="527"/>
    </location>
</feature>
<feature type="compositionally biased region" description="Polar residues" evidence="5">
    <location>
        <begin position="214"/>
        <end position="225"/>
    </location>
</feature>
<dbReference type="GO" id="GO:0006297">
    <property type="term" value="P:nucleotide-excision repair, DNA gap filling"/>
    <property type="evidence" value="ECO:0000318"/>
    <property type="project" value="GO_Central"/>
</dbReference>
<evidence type="ECO:0000256" key="5">
    <source>
        <dbReference type="SAM" id="MobiDB-lite"/>
    </source>
</evidence>
<dbReference type="Pfam" id="PF09507">
    <property type="entry name" value="CDC27"/>
    <property type="match status" value="1"/>
</dbReference>
<feature type="compositionally biased region" description="Basic and acidic residues" evidence="5">
    <location>
        <begin position="245"/>
        <end position="268"/>
    </location>
</feature>
<accession>A0A9J7M2E0</accession>
<dbReference type="OMA" id="QMLYDFH"/>
<dbReference type="GO" id="GO:0043625">
    <property type="term" value="C:delta DNA polymerase complex"/>
    <property type="evidence" value="ECO:0000318"/>
    <property type="project" value="GO_Central"/>
</dbReference>
<dbReference type="GO" id="GO:1904161">
    <property type="term" value="P:DNA synthesis involved in UV-damage excision repair"/>
    <property type="evidence" value="ECO:0000318"/>
    <property type="project" value="GO_Central"/>
</dbReference>
<evidence type="ECO:0000256" key="2">
    <source>
        <dbReference type="ARBA" id="ARBA00017589"/>
    </source>
</evidence>
<dbReference type="InterPro" id="IPR019038">
    <property type="entry name" value="POLD3"/>
</dbReference>
<reference evidence="7" key="2">
    <citation type="submission" date="2025-08" db="UniProtKB">
        <authorList>
            <consortium name="RefSeq"/>
        </authorList>
    </citation>
    <scope>IDENTIFICATION</scope>
    <source>
        <strain evidence="7">S238N-H82</strain>
        <tissue evidence="7">Testes</tissue>
    </source>
</reference>
<keyword evidence="4" id="KW-0539">Nucleus</keyword>
<dbReference type="FunFam" id="3.90.1030.20:FF:000002">
    <property type="entry name" value="DNA polymerase delta subunit"/>
    <property type="match status" value="1"/>
</dbReference>
<feature type="compositionally biased region" description="Pro residues" evidence="5">
    <location>
        <begin position="397"/>
        <end position="424"/>
    </location>
</feature>
<gene>
    <name evidence="7" type="primary">LOC118427403</name>
</gene>
<dbReference type="PANTHER" id="PTHR17598:SF13">
    <property type="entry name" value="DNA POLYMERASE DELTA SUBUNIT 3"/>
    <property type="match status" value="1"/>
</dbReference>
<feature type="compositionally biased region" description="Acidic residues" evidence="5">
    <location>
        <begin position="385"/>
        <end position="394"/>
    </location>
</feature>
<dbReference type="Proteomes" id="UP000001554">
    <property type="component" value="Chromosome 12"/>
</dbReference>
<name>A0A9J7M2E0_BRAFL</name>
<feature type="compositionally biased region" description="Low complexity" evidence="5">
    <location>
        <begin position="425"/>
        <end position="437"/>
    </location>
</feature>
<comment type="subcellular location">
    <subcellularLocation>
        <location evidence="1">Nucleus</location>
    </subcellularLocation>
</comment>
<dbReference type="GO" id="GO:0006271">
    <property type="term" value="P:DNA strand elongation involved in DNA replication"/>
    <property type="evidence" value="ECO:0000318"/>
    <property type="project" value="GO_Central"/>
</dbReference>
<dbReference type="RefSeq" id="XP_035693078.1">
    <property type="nucleotide sequence ID" value="XM_035837185.1"/>
</dbReference>
<evidence type="ECO:0000256" key="4">
    <source>
        <dbReference type="ARBA" id="ARBA00023242"/>
    </source>
</evidence>
<dbReference type="PANTHER" id="PTHR17598">
    <property type="entry name" value="DNA POLYMERASE DELTA SUBUNIT 3"/>
    <property type="match status" value="1"/>
</dbReference>
<dbReference type="GeneID" id="118427403"/>
<feature type="compositionally biased region" description="Basic residues" evidence="5">
    <location>
        <begin position="443"/>
        <end position="453"/>
    </location>
</feature>
<proteinExistence type="predicted"/>
<dbReference type="Gene3D" id="3.90.1030.20">
    <property type="entry name" value="DNA polymerase delta, p66 (Cdc27) subunit, wHTH domain"/>
    <property type="match status" value="1"/>
</dbReference>
<evidence type="ECO:0000256" key="3">
    <source>
        <dbReference type="ARBA" id="ARBA00022705"/>
    </source>
</evidence>
<protein>
    <recommendedName>
        <fullName evidence="2">DNA polymerase delta subunit 3</fullName>
    </recommendedName>
</protein>
<evidence type="ECO:0000313" key="7">
    <source>
        <dbReference type="RefSeq" id="XP_035693078.1"/>
    </source>
</evidence>
<dbReference type="AlphaFoldDB" id="A0A9J7M2E0"/>
<feature type="compositionally biased region" description="Basic and acidic residues" evidence="5">
    <location>
        <begin position="297"/>
        <end position="329"/>
    </location>
</feature>
<dbReference type="KEGG" id="bfo:118427403"/>
<dbReference type="OrthoDB" id="514823at2759"/>
<organism evidence="6 7">
    <name type="scientific">Branchiostoma floridae</name>
    <name type="common">Florida lancelet</name>
    <name type="synonym">Amphioxus</name>
    <dbReference type="NCBI Taxonomy" id="7739"/>
    <lineage>
        <taxon>Eukaryota</taxon>
        <taxon>Metazoa</taxon>
        <taxon>Chordata</taxon>
        <taxon>Cephalochordata</taxon>
        <taxon>Leptocardii</taxon>
        <taxon>Amphioxiformes</taxon>
        <taxon>Branchiostomatidae</taxon>
        <taxon>Branchiostoma</taxon>
    </lineage>
</organism>
<feature type="compositionally biased region" description="Acidic residues" evidence="5">
    <location>
        <begin position="473"/>
        <end position="482"/>
    </location>
</feature>
<sequence length="527" mass="58033">MIFYDSFKSYCSMRDFVPRDLHFPRKNKMAASELDGMYLENLDEFVHDEGKVVTYKSLSHTLNVHVNQAKQMLFSFVEKSRKDKKPVHVTYLVNGRQKTEDGMVCKVCVAKDGNLEAVKSSLDTVSSVHVYSVQKADLKDSNPLYMSDYDINKNIQLSASLSAVKCPQAKPRDSDEINQLEEEKRLQVLSSSQASSSKQPVTGKVQPKKESEQLKASSSTGSVPQPKTGKAKGQATMAQMFTKKATKEPETSETVKTENGGKENKDSKNVPASGKPKPKMGGMMAFINKNPTVKSSDSNKELSKPSEQKNGKQDKKVKEEESSKKETTKKTNKASATVKEKEDARKSGAKSKKIKDMSSSDEDEDLAPKKKKRRRIQQPESSSSSEEEMSEDEMVIPPTPPPEPRALSPSPPPSPEPSPPPSPQPDTKSSNKTTKTTNGGGGGKRRKHKRILKSKQFVNEDGFMVTEKVWESESTDASDVEADTVKPAAVPAKTSSQTKQASPEKKKASPKSTKQAGIMSFFKKKAA</sequence>
<evidence type="ECO:0000256" key="1">
    <source>
        <dbReference type="ARBA" id="ARBA00004123"/>
    </source>
</evidence>